<dbReference type="PRINTS" id="PR00412">
    <property type="entry name" value="EPOXHYDRLASE"/>
</dbReference>
<feature type="domain" description="AB hydrolase-1" evidence="2">
    <location>
        <begin position="67"/>
        <end position="311"/>
    </location>
</feature>
<keyword evidence="4" id="KW-1185">Reference proteome</keyword>
<reference evidence="3 4" key="1">
    <citation type="submission" date="2012-05" db="EMBL/GenBank/DDBJ databases">
        <title>Finished chromosome of genome of Chamaesiphon sp. PCC 6605.</title>
        <authorList>
            <consortium name="US DOE Joint Genome Institute"/>
            <person name="Gugger M."/>
            <person name="Coursin T."/>
            <person name="Rippka R."/>
            <person name="Tandeau De Marsac N."/>
            <person name="Huntemann M."/>
            <person name="Wei C.-L."/>
            <person name="Han J."/>
            <person name="Detter J.C."/>
            <person name="Han C."/>
            <person name="Tapia R."/>
            <person name="Chen A."/>
            <person name="Kyrpides N."/>
            <person name="Mavromatis K."/>
            <person name="Markowitz V."/>
            <person name="Szeto E."/>
            <person name="Ivanova N."/>
            <person name="Pagani I."/>
            <person name="Pati A."/>
            <person name="Goodwin L."/>
            <person name="Nordberg H.P."/>
            <person name="Cantor M.N."/>
            <person name="Hua S.X."/>
            <person name="Woyke T."/>
            <person name="Kerfeld C.A."/>
        </authorList>
    </citation>
    <scope>NUCLEOTIDE SEQUENCE [LARGE SCALE GENOMIC DNA]</scope>
    <source>
        <strain evidence="4">ATCC 27169 / PCC 6605</strain>
    </source>
</reference>
<dbReference type="KEGG" id="cmp:Cha6605_3880"/>
<evidence type="ECO:0000313" key="4">
    <source>
        <dbReference type="Proteomes" id="UP000010366"/>
    </source>
</evidence>
<evidence type="ECO:0000313" key="3">
    <source>
        <dbReference type="EMBL" id="AFY94848.1"/>
    </source>
</evidence>
<evidence type="ECO:0000259" key="2">
    <source>
        <dbReference type="Pfam" id="PF00561"/>
    </source>
</evidence>
<dbReference type="GO" id="GO:0016787">
    <property type="term" value="F:hydrolase activity"/>
    <property type="evidence" value="ECO:0007669"/>
    <property type="project" value="UniProtKB-KW"/>
</dbReference>
<dbReference type="AlphaFoldDB" id="K9UJM5"/>
<dbReference type="PRINTS" id="PR00111">
    <property type="entry name" value="ABHYDROLASE"/>
</dbReference>
<evidence type="ECO:0000256" key="1">
    <source>
        <dbReference type="ARBA" id="ARBA00022801"/>
    </source>
</evidence>
<proteinExistence type="predicted"/>
<dbReference type="PANTHER" id="PTHR43329">
    <property type="entry name" value="EPOXIDE HYDROLASE"/>
    <property type="match status" value="1"/>
</dbReference>
<gene>
    <name evidence="3" type="ORF">Cha6605_3880</name>
</gene>
<accession>K9UJM5</accession>
<dbReference type="Proteomes" id="UP000010366">
    <property type="component" value="Chromosome"/>
</dbReference>
<dbReference type="PATRIC" id="fig|1173020.3.peg.4442"/>
<keyword evidence="1 3" id="KW-0378">Hydrolase</keyword>
<organism evidence="3 4">
    <name type="scientific">Chamaesiphon minutus (strain ATCC 27169 / PCC 6605)</name>
    <dbReference type="NCBI Taxonomy" id="1173020"/>
    <lineage>
        <taxon>Bacteria</taxon>
        <taxon>Bacillati</taxon>
        <taxon>Cyanobacteriota</taxon>
        <taxon>Cyanophyceae</taxon>
        <taxon>Gomontiellales</taxon>
        <taxon>Chamaesiphonaceae</taxon>
        <taxon>Chamaesiphon</taxon>
    </lineage>
</organism>
<dbReference type="Pfam" id="PF00561">
    <property type="entry name" value="Abhydrolase_1"/>
    <property type="match status" value="1"/>
</dbReference>
<dbReference type="eggNOG" id="COG0596">
    <property type="taxonomic scope" value="Bacteria"/>
</dbReference>
<dbReference type="InterPro" id="IPR029058">
    <property type="entry name" value="AB_hydrolase_fold"/>
</dbReference>
<sequence>MCRVTSTHRVKNPRDDRQPLVYTDKAAHNSETLMKPYTASLDSGWRHEFIQTNNIRLHCVTQGEGELVVLLHGFPEFWYSWRHQIPALARHFKVVVPDLRGYNYSDKPSGGYDLDTLSTDIQGLIESLGYVKAHVVGHDWGGAIAWHLAQKCPQVLNRLAILNAPHPQRLFQEMGSNLDQLRRSWYMFAFQVPGLPEWLIQQNLKDFILNVFRGQAVRKGAFTAEDNQIYQEALEKPGVLASAIKYYQNLLSPQNWLQNWNNSPLMVTVPTLMLWGEEDNFLSNKLTEGMERLISAPFKLKKIPQCGHWIQQEVPQIVNRELLNFFQAESINSSSELLI</sequence>
<keyword evidence="3" id="KW-0808">Transferase</keyword>
<dbReference type="InterPro" id="IPR000073">
    <property type="entry name" value="AB_hydrolase_1"/>
</dbReference>
<dbReference type="SUPFAM" id="SSF53474">
    <property type="entry name" value="alpha/beta-Hydrolases"/>
    <property type="match status" value="1"/>
</dbReference>
<dbReference type="GO" id="GO:0016746">
    <property type="term" value="F:acyltransferase activity"/>
    <property type="evidence" value="ECO:0007669"/>
    <property type="project" value="UniProtKB-KW"/>
</dbReference>
<dbReference type="HOGENOM" id="CLU_020336_7_1_3"/>
<dbReference type="Gene3D" id="3.40.50.1820">
    <property type="entry name" value="alpha/beta hydrolase"/>
    <property type="match status" value="1"/>
</dbReference>
<dbReference type="STRING" id="1173020.Cha6605_3880"/>
<dbReference type="EMBL" id="CP003600">
    <property type="protein sequence ID" value="AFY94848.1"/>
    <property type="molecule type" value="Genomic_DNA"/>
</dbReference>
<keyword evidence="3" id="KW-0012">Acyltransferase</keyword>
<protein>
    <submittedName>
        <fullName evidence="3">Putative hydrolase or acyltransferase of alpha/beta superfamily</fullName>
    </submittedName>
</protein>
<dbReference type="InterPro" id="IPR000639">
    <property type="entry name" value="Epox_hydrolase-like"/>
</dbReference>
<name>K9UJM5_CHAP6</name>